<reference evidence="3" key="1">
    <citation type="journal article" date="2019" name="Int. J. Syst. Evol. Microbiol.">
        <title>The Global Catalogue of Microorganisms (GCM) 10K type strain sequencing project: providing services to taxonomists for standard genome sequencing and annotation.</title>
        <authorList>
            <consortium name="The Broad Institute Genomics Platform"/>
            <consortium name="The Broad Institute Genome Sequencing Center for Infectious Disease"/>
            <person name="Wu L."/>
            <person name="Ma J."/>
        </authorList>
    </citation>
    <scope>NUCLEOTIDE SEQUENCE [LARGE SCALE GENOMIC DNA]</scope>
    <source>
        <strain evidence="3">JCM 3369</strain>
    </source>
</reference>
<protein>
    <submittedName>
        <fullName evidence="2">ABC transporter substrate-binding protein</fullName>
    </submittedName>
</protein>
<evidence type="ECO:0000313" key="2">
    <source>
        <dbReference type="EMBL" id="MFC6883173.1"/>
    </source>
</evidence>
<dbReference type="EMBL" id="JBHSXS010000017">
    <property type="protein sequence ID" value="MFC6883173.1"/>
    <property type="molecule type" value="Genomic_DNA"/>
</dbReference>
<dbReference type="InterPro" id="IPR039424">
    <property type="entry name" value="SBP_5"/>
</dbReference>
<dbReference type="Gene3D" id="3.40.190.10">
    <property type="entry name" value="Periplasmic binding protein-like II"/>
    <property type="match status" value="1"/>
</dbReference>
<feature type="domain" description="Solute-binding protein family 5" evidence="1">
    <location>
        <begin position="93"/>
        <end position="466"/>
    </location>
</feature>
<dbReference type="InterPro" id="IPR000914">
    <property type="entry name" value="SBP_5_dom"/>
</dbReference>
<dbReference type="Gene3D" id="3.10.105.10">
    <property type="entry name" value="Dipeptide-binding Protein, Domain 3"/>
    <property type="match status" value="1"/>
</dbReference>
<dbReference type="Pfam" id="PF00496">
    <property type="entry name" value="SBP_bac_5"/>
    <property type="match status" value="1"/>
</dbReference>
<dbReference type="Proteomes" id="UP001596380">
    <property type="component" value="Unassembled WGS sequence"/>
</dbReference>
<accession>A0ABW2CN02</accession>
<dbReference type="PIRSF" id="PIRSF002741">
    <property type="entry name" value="MppA"/>
    <property type="match status" value="1"/>
</dbReference>
<dbReference type="SUPFAM" id="SSF53850">
    <property type="entry name" value="Periplasmic binding protein-like II"/>
    <property type="match status" value="1"/>
</dbReference>
<dbReference type="PANTHER" id="PTHR30290">
    <property type="entry name" value="PERIPLASMIC BINDING COMPONENT OF ABC TRANSPORTER"/>
    <property type="match status" value="1"/>
</dbReference>
<keyword evidence="3" id="KW-1185">Reference proteome</keyword>
<evidence type="ECO:0000259" key="1">
    <source>
        <dbReference type="Pfam" id="PF00496"/>
    </source>
</evidence>
<sequence>MTRLRGADRKVRGGRGGFDRTAAGFAATLLAVSVGAAACGGGGKSGDGTFTAGHPEPEHLTPGRSTSSYSFDVMSGLYDNLVGLTKDGKTYELAAQSLESKDQKVWTIKLRPGMKFHNGEPVTAGSFADSWNNAAYGPNAYGANDYFSHFKGYDELNPEDEDAKPKTDKLSGVEVVDDTTLKVTLNDPFNQFPQLLTYPAFGPLPKAAFKDLKAFDEHPIGNGPYQMSGNWERNKQVKLVAFPGYAGPRKPKNKGVTWKSYSSADTAYTDLRAGRIDVLQTIPAAKVAEAKRLLGDRFLPREMGTMDYLGFPMFDKRFENADLRRAISMAIDRQGINKAVYNGDYIPADSLLPKIIEGHRPNACGELCTFNPTKAKQLYDKAGGFKGTLELYFSNAQPTYYAWMQIVANSLKQNLGIKDVQFRQVPASDYFSMLTKREEKGPYRQNWEADYPSAQNYLENLWESGANRMGWKSKEFDDLIARANRMPDPKAALQVYNQAEDVAIREMPMAPLWTWAGQGGRSDRVSNVTITAYATGLLANEVTVK</sequence>
<dbReference type="PANTHER" id="PTHR30290:SF83">
    <property type="entry name" value="ABC TRANSPORTER SUBSTRATE-BINDING PROTEIN"/>
    <property type="match status" value="1"/>
</dbReference>
<dbReference type="RefSeq" id="WP_378063591.1">
    <property type="nucleotide sequence ID" value="NZ_JBHSXS010000017.1"/>
</dbReference>
<gene>
    <name evidence="2" type="ORF">ACFQKB_25685</name>
</gene>
<evidence type="ECO:0000313" key="3">
    <source>
        <dbReference type="Proteomes" id="UP001596380"/>
    </source>
</evidence>
<name>A0ABW2CN02_9ACTN</name>
<dbReference type="CDD" id="cd00995">
    <property type="entry name" value="PBP2_NikA_DppA_OppA_like"/>
    <property type="match status" value="1"/>
</dbReference>
<dbReference type="Gene3D" id="3.90.76.10">
    <property type="entry name" value="Dipeptide-binding Protein, Domain 1"/>
    <property type="match status" value="1"/>
</dbReference>
<proteinExistence type="predicted"/>
<organism evidence="2 3">
    <name type="scientific">Actinomadura yumaensis</name>
    <dbReference type="NCBI Taxonomy" id="111807"/>
    <lineage>
        <taxon>Bacteria</taxon>
        <taxon>Bacillati</taxon>
        <taxon>Actinomycetota</taxon>
        <taxon>Actinomycetes</taxon>
        <taxon>Streptosporangiales</taxon>
        <taxon>Thermomonosporaceae</taxon>
        <taxon>Actinomadura</taxon>
    </lineage>
</organism>
<comment type="caution">
    <text evidence="2">The sequence shown here is derived from an EMBL/GenBank/DDBJ whole genome shotgun (WGS) entry which is preliminary data.</text>
</comment>
<dbReference type="InterPro" id="IPR030678">
    <property type="entry name" value="Peptide/Ni-bd"/>
</dbReference>